<dbReference type="EMBL" id="CYRY02047163">
    <property type="protein sequence ID" value="VCX43083.1"/>
    <property type="molecule type" value="Genomic_DNA"/>
</dbReference>
<dbReference type="PROSITE" id="PS50067">
    <property type="entry name" value="KINESIN_MOTOR_2"/>
    <property type="match status" value="1"/>
</dbReference>
<dbReference type="InterPro" id="IPR027417">
    <property type="entry name" value="P-loop_NTPase"/>
</dbReference>
<feature type="region of interest" description="Disordered" evidence="11">
    <location>
        <begin position="487"/>
        <end position="517"/>
    </location>
</feature>
<reference evidence="13 14" key="1">
    <citation type="submission" date="2018-10" db="EMBL/GenBank/DDBJ databases">
        <authorList>
            <person name="Ekblom R."/>
            <person name="Jareborg N."/>
        </authorList>
    </citation>
    <scope>NUCLEOTIDE SEQUENCE [LARGE SCALE GENOMIC DNA]</scope>
    <source>
        <tissue evidence="13">Muscle</tissue>
    </source>
</reference>
<comment type="similarity">
    <text evidence="9">Belongs to the TRAFAC class myosin-kinesin ATPase superfamily. Kinesin family.</text>
</comment>
<evidence type="ECO:0000256" key="7">
    <source>
        <dbReference type="ARBA" id="ARBA00023175"/>
    </source>
</evidence>
<keyword evidence="14" id="KW-1185">Reference proteome</keyword>
<evidence type="ECO:0000259" key="12">
    <source>
        <dbReference type="PROSITE" id="PS50067"/>
    </source>
</evidence>
<dbReference type="Gene3D" id="2.60.200.20">
    <property type="match status" value="1"/>
</dbReference>
<dbReference type="Proteomes" id="UP000269945">
    <property type="component" value="Unassembled WGS sequence"/>
</dbReference>
<accession>A0A9X9QB92</accession>
<feature type="compositionally biased region" description="Polar residues" evidence="11">
    <location>
        <begin position="508"/>
        <end position="517"/>
    </location>
</feature>
<evidence type="ECO:0000256" key="1">
    <source>
        <dbReference type="ARBA" id="ARBA00004245"/>
    </source>
</evidence>
<dbReference type="PANTHER" id="PTHR47117">
    <property type="entry name" value="STAR-RELATED LIPID TRANSFER PROTEIN 9"/>
    <property type="match status" value="1"/>
</dbReference>
<keyword evidence="8" id="KW-0206">Cytoskeleton</keyword>
<keyword evidence="6 10" id="KW-0175">Coiled coil</keyword>
<dbReference type="InterPro" id="IPR008984">
    <property type="entry name" value="SMAD_FHA_dom_sf"/>
</dbReference>
<dbReference type="FunFam" id="2.60.200.20:FF:000020">
    <property type="entry name" value="Kinesin family member 14"/>
    <property type="match status" value="1"/>
</dbReference>
<dbReference type="SUPFAM" id="SSF49879">
    <property type="entry name" value="SMAD/FHA domain"/>
    <property type="match status" value="1"/>
</dbReference>
<protein>
    <recommendedName>
        <fullName evidence="12">Kinesin motor domain-containing protein</fullName>
    </recommendedName>
</protein>
<dbReference type="SMART" id="SM00240">
    <property type="entry name" value="FHA"/>
    <property type="match status" value="1"/>
</dbReference>
<gene>
    <name evidence="13" type="ORF">BN2614_LOCUS4</name>
</gene>
<keyword evidence="4" id="KW-0547">Nucleotide-binding</keyword>
<dbReference type="GO" id="GO:0003777">
    <property type="term" value="F:microtubule motor activity"/>
    <property type="evidence" value="ECO:0007669"/>
    <property type="project" value="InterPro"/>
</dbReference>
<dbReference type="Gene3D" id="3.40.850.10">
    <property type="entry name" value="Kinesin motor domain"/>
    <property type="match status" value="1"/>
</dbReference>
<comment type="subcellular location">
    <subcellularLocation>
        <location evidence="1">Cytoplasm</location>
        <location evidence="1">Cytoskeleton</location>
    </subcellularLocation>
</comment>
<feature type="coiled-coil region" evidence="10">
    <location>
        <begin position="256"/>
        <end position="398"/>
    </location>
</feature>
<evidence type="ECO:0000256" key="2">
    <source>
        <dbReference type="ARBA" id="ARBA00022490"/>
    </source>
</evidence>
<comment type="caution">
    <text evidence="9">Lacks conserved residue(s) required for the propagation of feature annotation.</text>
</comment>
<keyword evidence="3" id="KW-0493">Microtubule</keyword>
<dbReference type="PANTHER" id="PTHR47117:SF7">
    <property type="entry name" value="KINESIN-LIKE PROTEIN KIF14"/>
    <property type="match status" value="1"/>
</dbReference>
<dbReference type="Pfam" id="PF00498">
    <property type="entry name" value="FHA"/>
    <property type="match status" value="1"/>
</dbReference>
<dbReference type="CDD" id="cd22707">
    <property type="entry name" value="FHA_KIF14"/>
    <property type="match status" value="1"/>
</dbReference>
<dbReference type="AlphaFoldDB" id="A0A9X9QB92"/>
<dbReference type="GO" id="GO:0005874">
    <property type="term" value="C:microtubule"/>
    <property type="evidence" value="ECO:0007669"/>
    <property type="project" value="UniProtKB-KW"/>
</dbReference>
<evidence type="ECO:0000256" key="3">
    <source>
        <dbReference type="ARBA" id="ARBA00022701"/>
    </source>
</evidence>
<dbReference type="InterPro" id="IPR001752">
    <property type="entry name" value="Kinesin_motor_dom"/>
</dbReference>
<keyword evidence="2" id="KW-0963">Cytoplasm</keyword>
<dbReference type="InterPro" id="IPR000253">
    <property type="entry name" value="FHA_dom"/>
</dbReference>
<evidence type="ECO:0000256" key="10">
    <source>
        <dbReference type="SAM" id="Coils"/>
    </source>
</evidence>
<evidence type="ECO:0000313" key="13">
    <source>
        <dbReference type="EMBL" id="VCX43083.1"/>
    </source>
</evidence>
<name>A0A9X9QB92_GULGU</name>
<comment type="caution">
    <text evidence="13">The sequence shown here is derived from an EMBL/GenBank/DDBJ whole genome shotgun (WGS) entry which is preliminary data.</text>
</comment>
<keyword evidence="7" id="KW-0505">Motor protein</keyword>
<feature type="domain" description="Kinesin motor" evidence="12">
    <location>
        <begin position="1"/>
        <end position="28"/>
    </location>
</feature>
<sequence length="517" mass="59778">MIATVSPAANNIEETLSTLRYASQARMIVNIAKVNEDMNAKLIRELKAEIEKLKAAQRNNRNIDPERYRLCRQEITSLRMKLHQQERDMAEMQRAWKEKFEQAERRKLQETKELQKAGITFQMDNHLPNLVNLNEDPQLSEMLLYMIKEGTTTVGKYKPNSSHDIQLSGVLIADDHCTIKNFDGIVSIIPVGEAKTYINGKHILESTVLHHGDRVILGGDHYFRFNHPVEVQKGKRPSSRDTLISEGPKDFEFAKNELLIAQRSQLEAEIKEAQLRAKEEMMQGIQIAKKMAQQELSSQKAAYESKIKALEAELKEEAQRKKMQEINNQKANDKIEELEKAKQQLEQEIYVNKKRLEMETLAAKQALEDHSIRHARILEALETEKQKIAKEVQILQQNQSNRDKTFLIQTNWSSMKLSMMIQEANAISHKFKKCYVFGRHDVSDKGNSSDTYVRVRNLQLGISTFWSLEKFESKLAAMKELYESNNNNKSDDVFCDPEDEWEPDITNAPVSSFSRRR</sequence>
<dbReference type="Pfam" id="PF16183">
    <property type="entry name" value="Kinesin_assoc"/>
    <property type="match status" value="1"/>
</dbReference>
<evidence type="ECO:0000256" key="6">
    <source>
        <dbReference type="ARBA" id="ARBA00023054"/>
    </source>
</evidence>
<proteinExistence type="inferred from homology"/>
<evidence type="ECO:0000313" key="14">
    <source>
        <dbReference type="Proteomes" id="UP000269945"/>
    </source>
</evidence>
<dbReference type="GO" id="GO:0005524">
    <property type="term" value="F:ATP binding"/>
    <property type="evidence" value="ECO:0007669"/>
    <property type="project" value="UniProtKB-KW"/>
</dbReference>
<evidence type="ECO:0000256" key="5">
    <source>
        <dbReference type="ARBA" id="ARBA00022840"/>
    </source>
</evidence>
<dbReference type="InterPro" id="IPR036961">
    <property type="entry name" value="Kinesin_motor_dom_sf"/>
</dbReference>
<evidence type="ECO:0000256" key="9">
    <source>
        <dbReference type="PROSITE-ProRule" id="PRU00283"/>
    </source>
</evidence>
<dbReference type="InterPro" id="IPR032405">
    <property type="entry name" value="Kinesin_assoc"/>
</dbReference>
<evidence type="ECO:0000256" key="8">
    <source>
        <dbReference type="ARBA" id="ARBA00023212"/>
    </source>
</evidence>
<dbReference type="GO" id="GO:0008017">
    <property type="term" value="F:microtubule binding"/>
    <property type="evidence" value="ECO:0007669"/>
    <property type="project" value="InterPro"/>
</dbReference>
<feature type="compositionally biased region" description="Acidic residues" evidence="11">
    <location>
        <begin position="493"/>
        <end position="503"/>
    </location>
</feature>
<evidence type="ECO:0000256" key="11">
    <source>
        <dbReference type="SAM" id="MobiDB-lite"/>
    </source>
</evidence>
<feature type="coiled-coil region" evidence="10">
    <location>
        <begin position="39"/>
        <end position="95"/>
    </location>
</feature>
<organism evidence="13 14">
    <name type="scientific">Gulo gulo</name>
    <name type="common">Wolverine</name>
    <name type="synonym">Gluton</name>
    <dbReference type="NCBI Taxonomy" id="48420"/>
    <lineage>
        <taxon>Eukaryota</taxon>
        <taxon>Metazoa</taxon>
        <taxon>Chordata</taxon>
        <taxon>Craniata</taxon>
        <taxon>Vertebrata</taxon>
        <taxon>Euteleostomi</taxon>
        <taxon>Mammalia</taxon>
        <taxon>Eutheria</taxon>
        <taxon>Laurasiatheria</taxon>
        <taxon>Carnivora</taxon>
        <taxon>Caniformia</taxon>
        <taxon>Musteloidea</taxon>
        <taxon>Mustelidae</taxon>
        <taxon>Guloninae</taxon>
        <taxon>Gulo</taxon>
    </lineage>
</organism>
<dbReference type="SUPFAM" id="SSF52540">
    <property type="entry name" value="P-loop containing nucleoside triphosphate hydrolases"/>
    <property type="match status" value="1"/>
</dbReference>
<keyword evidence="5" id="KW-0067">ATP-binding</keyword>
<evidence type="ECO:0000256" key="4">
    <source>
        <dbReference type="ARBA" id="ARBA00022741"/>
    </source>
</evidence>
<dbReference type="GO" id="GO:0007018">
    <property type="term" value="P:microtubule-based movement"/>
    <property type="evidence" value="ECO:0007669"/>
    <property type="project" value="InterPro"/>
</dbReference>